<dbReference type="PANTHER" id="PTHR12461:SF104">
    <property type="entry name" value="TRNA WYBUTOSINE-SYNTHESIZING PROTEIN 5"/>
    <property type="match status" value="1"/>
</dbReference>
<dbReference type="GO" id="GO:0000049">
    <property type="term" value="F:tRNA binding"/>
    <property type="evidence" value="ECO:0007669"/>
    <property type="project" value="TreeGrafter"/>
</dbReference>
<dbReference type="InterPro" id="IPR041667">
    <property type="entry name" value="Cupin_8"/>
</dbReference>
<dbReference type="AlphaFoldDB" id="A0AAD9UJG7"/>
<evidence type="ECO:0000313" key="3">
    <source>
        <dbReference type="Proteomes" id="UP001209878"/>
    </source>
</evidence>
<comment type="caution">
    <text evidence="2">The sequence shown here is derived from an EMBL/GenBank/DDBJ whole genome shotgun (WGS) entry which is preliminary data.</text>
</comment>
<dbReference type="Gene3D" id="2.60.120.650">
    <property type="entry name" value="Cupin"/>
    <property type="match status" value="1"/>
</dbReference>
<accession>A0AAD9UJG7</accession>
<dbReference type="EMBL" id="JAODUO010000044">
    <property type="protein sequence ID" value="KAK2191813.1"/>
    <property type="molecule type" value="Genomic_DNA"/>
</dbReference>
<dbReference type="Gene3D" id="6.10.140.1470">
    <property type="match status" value="1"/>
</dbReference>
<dbReference type="Pfam" id="PF13621">
    <property type="entry name" value="Cupin_8"/>
    <property type="match status" value="1"/>
</dbReference>
<gene>
    <name evidence="2" type="ORF">NP493_44g00001</name>
</gene>
<dbReference type="InterPro" id="IPR003347">
    <property type="entry name" value="JmjC_dom"/>
</dbReference>
<name>A0AAD9UJG7_RIDPI</name>
<sequence length="247" mass="28258">MVMELSGAGWRSERGQSSCRIQCTDGFSSQELCLQDEKYYLRSLGDDPRKDTADLRKDFPELSADVNVPSFFEDHQFFSSVLRLSSSGLQLWTHYDVMDNVLVVVSGRKRVVLFPPSDALYLYLTGDKSEILDIDNPDMETFPEFTKVTRYECILGPGDVLFIPALWFHNVVNLEAGVAINVFWRHLGADFYEKDLYGNKDPALANRASQMLDRALKLLDGLPKEYSNFYAKMMVRKIQKRTYACDS</sequence>
<reference evidence="2" key="1">
    <citation type="journal article" date="2023" name="Mol. Biol. Evol.">
        <title>Third-Generation Sequencing Reveals the Adaptive Role of the Epigenome in Three Deep-Sea Polychaetes.</title>
        <authorList>
            <person name="Perez M."/>
            <person name="Aroh O."/>
            <person name="Sun Y."/>
            <person name="Lan Y."/>
            <person name="Juniper S.K."/>
            <person name="Young C.R."/>
            <person name="Angers B."/>
            <person name="Qian P.Y."/>
        </authorList>
    </citation>
    <scope>NUCLEOTIDE SEQUENCE</scope>
    <source>
        <strain evidence="2">R07B-5</strain>
    </source>
</reference>
<evidence type="ECO:0000259" key="1">
    <source>
        <dbReference type="PROSITE" id="PS51184"/>
    </source>
</evidence>
<organism evidence="2 3">
    <name type="scientific">Ridgeia piscesae</name>
    <name type="common">Tubeworm</name>
    <dbReference type="NCBI Taxonomy" id="27915"/>
    <lineage>
        <taxon>Eukaryota</taxon>
        <taxon>Metazoa</taxon>
        <taxon>Spiralia</taxon>
        <taxon>Lophotrochozoa</taxon>
        <taxon>Annelida</taxon>
        <taxon>Polychaeta</taxon>
        <taxon>Sedentaria</taxon>
        <taxon>Canalipalpata</taxon>
        <taxon>Sabellida</taxon>
        <taxon>Siboglinidae</taxon>
        <taxon>Ridgeia</taxon>
    </lineage>
</organism>
<dbReference type="PANTHER" id="PTHR12461">
    <property type="entry name" value="HYPOXIA-INDUCIBLE FACTOR 1 ALPHA INHIBITOR-RELATED"/>
    <property type="match status" value="1"/>
</dbReference>
<evidence type="ECO:0000313" key="2">
    <source>
        <dbReference type="EMBL" id="KAK2191813.1"/>
    </source>
</evidence>
<dbReference type="GO" id="GO:0031591">
    <property type="term" value="P:wybutosine biosynthetic process"/>
    <property type="evidence" value="ECO:0007669"/>
    <property type="project" value="TreeGrafter"/>
</dbReference>
<dbReference type="SMART" id="SM00558">
    <property type="entry name" value="JmjC"/>
    <property type="match status" value="1"/>
</dbReference>
<dbReference type="Proteomes" id="UP001209878">
    <property type="component" value="Unassembled WGS sequence"/>
</dbReference>
<protein>
    <recommendedName>
        <fullName evidence="1">JmjC domain-containing protein</fullName>
    </recommendedName>
</protein>
<dbReference type="SUPFAM" id="SSF51197">
    <property type="entry name" value="Clavaminate synthase-like"/>
    <property type="match status" value="1"/>
</dbReference>
<feature type="domain" description="JmjC" evidence="1">
    <location>
        <begin position="36"/>
        <end position="201"/>
    </location>
</feature>
<dbReference type="PROSITE" id="PS51184">
    <property type="entry name" value="JMJC"/>
    <property type="match status" value="1"/>
</dbReference>
<proteinExistence type="predicted"/>
<keyword evidence="3" id="KW-1185">Reference proteome</keyword>